<keyword evidence="2" id="KW-0472">Membrane</keyword>
<keyword evidence="4" id="KW-1185">Reference proteome</keyword>
<evidence type="ECO:0000313" key="4">
    <source>
        <dbReference type="Proteomes" id="UP000028702"/>
    </source>
</evidence>
<evidence type="ECO:0000256" key="2">
    <source>
        <dbReference type="SAM" id="Phobius"/>
    </source>
</evidence>
<feature type="transmembrane region" description="Helical" evidence="2">
    <location>
        <begin position="194"/>
        <end position="213"/>
    </location>
</feature>
<protein>
    <submittedName>
        <fullName evidence="3">Putative Cobalamin (5'-phosphate) synthase</fullName>
    </submittedName>
</protein>
<dbReference type="InterPro" id="IPR003805">
    <property type="entry name" value="CobS"/>
</dbReference>
<gene>
    <name evidence="3" type="ORF">M2A_1702</name>
</gene>
<name>A0A081BAY5_9HYPH</name>
<organism evidence="3 4">
    <name type="scientific">Tepidicaulis marinus</name>
    <dbReference type="NCBI Taxonomy" id="1333998"/>
    <lineage>
        <taxon>Bacteria</taxon>
        <taxon>Pseudomonadati</taxon>
        <taxon>Pseudomonadota</taxon>
        <taxon>Alphaproteobacteria</taxon>
        <taxon>Hyphomicrobiales</taxon>
        <taxon>Parvibaculaceae</taxon>
        <taxon>Tepidicaulis</taxon>
    </lineage>
</organism>
<evidence type="ECO:0000256" key="1">
    <source>
        <dbReference type="SAM" id="MobiDB-lite"/>
    </source>
</evidence>
<dbReference type="RefSeq" id="WP_045445737.1">
    <property type="nucleotide sequence ID" value="NZ_BBIO01000007.1"/>
</dbReference>
<feature type="transmembrane region" description="Helical" evidence="2">
    <location>
        <begin position="249"/>
        <end position="267"/>
    </location>
</feature>
<feature type="transmembrane region" description="Helical" evidence="2">
    <location>
        <begin position="59"/>
        <end position="77"/>
    </location>
</feature>
<sequence length="269" mass="27813">MTHNRQSDTENSQDPRQGPRHWQDVNPAALFADFKSALSALTRLRPPEEEQMPPRAQRAYPFAGALIGLIGGIGFLLASGIGLPALVSSAIAVGLMVTATGALSERTFVKAVDRLASQSKGPRLVGGEAAPTGMIALVLILIAKVSLIAGLGEIGGAGLALTALIAASAAGYTGPVSALHFAYNVDEDAPDRPAETVVLQALIFCALIAFLTLYVWTALAGLLGAFIGVILSGILAVRRGKAFLHNSLAIVGETTQIAFLAASYMVLTG</sequence>
<accession>A0A081BAY5</accession>
<dbReference type="Pfam" id="PF02654">
    <property type="entry name" value="CobS"/>
    <property type="match status" value="1"/>
</dbReference>
<dbReference type="Proteomes" id="UP000028702">
    <property type="component" value="Unassembled WGS sequence"/>
</dbReference>
<dbReference type="STRING" id="1333998.M2A_1702"/>
<keyword evidence="2" id="KW-0812">Transmembrane</keyword>
<keyword evidence="2" id="KW-1133">Transmembrane helix</keyword>
<comment type="caution">
    <text evidence="3">The sequence shown here is derived from an EMBL/GenBank/DDBJ whole genome shotgun (WGS) entry which is preliminary data.</text>
</comment>
<reference evidence="3 4" key="1">
    <citation type="submission" date="2014-07" db="EMBL/GenBank/DDBJ databases">
        <title>Tepidicaulis marinum gen. nov., sp. nov., a novel marine bacterium denitrifying nitrate to nitrous oxide strictly under microaerobic conditions.</title>
        <authorList>
            <person name="Takeuchi M."/>
            <person name="Yamagishi T."/>
            <person name="Kamagata Y."/>
            <person name="Oshima K."/>
            <person name="Hattori M."/>
            <person name="Katayama T."/>
            <person name="Hanada S."/>
            <person name="Tamaki H."/>
            <person name="Marumo K."/>
            <person name="Maeda H."/>
            <person name="Nedachi M."/>
            <person name="Iwasaki W."/>
            <person name="Suwa Y."/>
            <person name="Sakata S."/>
        </authorList>
    </citation>
    <scope>NUCLEOTIDE SEQUENCE [LARGE SCALE GENOMIC DNA]</scope>
    <source>
        <strain evidence="3 4">MA2</strain>
    </source>
</reference>
<evidence type="ECO:0000313" key="3">
    <source>
        <dbReference type="EMBL" id="GAK45203.1"/>
    </source>
</evidence>
<feature type="region of interest" description="Disordered" evidence="1">
    <location>
        <begin position="1"/>
        <end position="22"/>
    </location>
</feature>
<dbReference type="EMBL" id="BBIO01000007">
    <property type="protein sequence ID" value="GAK45203.1"/>
    <property type="molecule type" value="Genomic_DNA"/>
</dbReference>
<dbReference type="AlphaFoldDB" id="A0A081BAY5"/>
<feature type="transmembrane region" description="Helical" evidence="2">
    <location>
        <begin position="124"/>
        <end position="151"/>
    </location>
</feature>
<feature type="transmembrane region" description="Helical" evidence="2">
    <location>
        <begin position="157"/>
        <end position="182"/>
    </location>
</feature>
<proteinExistence type="predicted"/>